<reference evidence="4" key="1">
    <citation type="submission" date="2023-01" db="EMBL/GenBank/DDBJ databases">
        <title>Human gut microbiome strain richness.</title>
        <authorList>
            <person name="Chen-Liaw A."/>
        </authorList>
    </citation>
    <scope>NUCLEOTIDE SEQUENCE</scope>
    <source>
        <strain evidence="4">2225st1_A6_2225SCRN_200828</strain>
    </source>
</reference>
<dbReference type="Proteomes" id="UP001211006">
    <property type="component" value="Unassembled WGS sequence"/>
</dbReference>
<comment type="caution">
    <text evidence="4">The sequence shown here is derived from an EMBL/GenBank/DDBJ whole genome shotgun (WGS) entry which is preliminary data.</text>
</comment>
<evidence type="ECO:0000313" key="4">
    <source>
        <dbReference type="EMBL" id="MDB7909023.1"/>
    </source>
</evidence>
<feature type="domain" description="MobA/MobL protein" evidence="3">
    <location>
        <begin position="1"/>
        <end position="175"/>
    </location>
</feature>
<protein>
    <submittedName>
        <fullName evidence="4">MobA/MobL family protein</fullName>
    </submittedName>
</protein>
<dbReference type="EMBL" id="JAQLWO010000075">
    <property type="protein sequence ID" value="MDB7909023.1"/>
    <property type="molecule type" value="Genomic_DNA"/>
</dbReference>
<feature type="non-terminal residue" evidence="4">
    <location>
        <position position="1"/>
    </location>
</feature>
<dbReference type="RefSeq" id="WP_271909181.1">
    <property type="nucleotide sequence ID" value="NZ_JAQLWO010000075.1"/>
</dbReference>
<dbReference type="Gene3D" id="3.30.930.30">
    <property type="match status" value="1"/>
</dbReference>
<evidence type="ECO:0000259" key="3">
    <source>
        <dbReference type="Pfam" id="PF03389"/>
    </source>
</evidence>
<evidence type="ECO:0000256" key="1">
    <source>
        <dbReference type="ARBA" id="ARBA00010873"/>
    </source>
</evidence>
<accession>A0AAW6C692</accession>
<sequence length="335" mass="38432">AVEKAERGKNAQLAYSFDIALQNEFSLEENIALARQFLLENFVSRGMVVDFAVHQPDREDGGILNPHFHVLCPIRPIEQNGKWGLKQRRVYELDEDGNRIRDQNGEFVFNAVPTTDWGSPETLEHWREAWAEMCNAKFAEKGLDVRIDHRSYERQGVELLPTVHEGATVRAMEKKGIRTEKGEFNRWIKATNAVIRDIKKKITSLMGWIADMKAELAKPQAPDLVSLLNAYYTQRRAGAYSQKGKVSNLKEMNETFNYLRANGIYSLEDLEHRVSEHSAATESLKKTLDEQTARMKAIKQLYDSSAAFQSLKPVYDGLQKIKFEKPRAKYKAEHE</sequence>
<dbReference type="InterPro" id="IPR005053">
    <property type="entry name" value="MobA_MobL"/>
</dbReference>
<keyword evidence="2" id="KW-0184">Conjugation</keyword>
<dbReference type="Pfam" id="PF03389">
    <property type="entry name" value="MobA_MobL"/>
    <property type="match status" value="1"/>
</dbReference>
<evidence type="ECO:0000313" key="5">
    <source>
        <dbReference type="Proteomes" id="UP001211006"/>
    </source>
</evidence>
<organism evidence="4 5">
    <name type="scientific">Flavonifractor plautii</name>
    <name type="common">Fusobacterium plautii</name>
    <dbReference type="NCBI Taxonomy" id="292800"/>
    <lineage>
        <taxon>Bacteria</taxon>
        <taxon>Bacillati</taxon>
        <taxon>Bacillota</taxon>
        <taxon>Clostridia</taxon>
        <taxon>Eubacteriales</taxon>
        <taxon>Oscillospiraceae</taxon>
        <taxon>Flavonifractor</taxon>
    </lineage>
</organism>
<dbReference type="AlphaFoldDB" id="A0AAW6C692"/>
<feature type="non-terminal residue" evidence="4">
    <location>
        <position position="335"/>
    </location>
</feature>
<gene>
    <name evidence="4" type="ORF">PND83_23920</name>
</gene>
<evidence type="ECO:0000256" key="2">
    <source>
        <dbReference type="ARBA" id="ARBA00022971"/>
    </source>
</evidence>
<comment type="similarity">
    <text evidence="1">Belongs to the MobA/MobL family.</text>
</comment>
<proteinExistence type="inferred from homology"/>
<name>A0AAW6C692_FLAPL</name>